<gene>
    <name evidence="2" type="ORF">SAMN06297251_10762</name>
</gene>
<reference evidence="2 3" key="1">
    <citation type="submission" date="2017-04" db="EMBL/GenBank/DDBJ databases">
        <authorList>
            <person name="Afonso C.L."/>
            <person name="Miller P.J."/>
            <person name="Scott M.A."/>
            <person name="Spackman E."/>
            <person name="Goraichik I."/>
            <person name="Dimitrov K.M."/>
            <person name="Suarez D.L."/>
            <person name="Swayne D.E."/>
        </authorList>
    </citation>
    <scope>NUCLEOTIDE SEQUENCE [LARGE SCALE GENOMIC DNA]</scope>
    <source>
        <strain evidence="2 3">CGMCC 1.10972</strain>
    </source>
</reference>
<dbReference type="EMBL" id="FWXR01000007">
    <property type="protein sequence ID" value="SMC75162.1"/>
    <property type="molecule type" value="Genomic_DNA"/>
</dbReference>
<dbReference type="OrthoDB" id="8033153at2"/>
<name>A0A1W2BRD2_9HYPH</name>
<dbReference type="RefSeq" id="WP_084409887.1">
    <property type="nucleotide sequence ID" value="NZ_FWXR01000007.1"/>
</dbReference>
<evidence type="ECO:0000313" key="2">
    <source>
        <dbReference type="EMBL" id="SMC75162.1"/>
    </source>
</evidence>
<keyword evidence="3" id="KW-1185">Reference proteome</keyword>
<dbReference type="AlphaFoldDB" id="A0A1W2BRD2"/>
<dbReference type="InterPro" id="IPR025282">
    <property type="entry name" value="DUF4214"/>
</dbReference>
<sequence>MALNYYTDTREDTLDAAEYQLYNLIMDYRASLGLGDIPLSESLTIVAGRHAVDQIYNLGYYAGHRWSDDPADDSVNFKAYTNEWMWRAPERLDTAYRGNGFEISVGSGGPLDPQSALNSWINSPGHNDVITNQGVWSNYDWNAIGIGIHGNIAHVWFGTETDPWGAPVFEGIALPGVRYGTSGNDLFVRQGGNETIEAGYGLDTYAAQDDWTSFGYSRQGEQVQLEYFGDVITLDNVERLVFDDRSVYLDTGEGENAGMAFRIYQAAFDRNPDSAGLSFWIDRIDAGASLEFVAANVMRSTEFVSLYGPDLSNRDFVDNLYFNILDRAGEDSGVFFWTDRLDRGVVSRADVLAGFSESEENITTVAASIENGFFLEA</sequence>
<dbReference type="Gene3D" id="3.40.33.10">
    <property type="entry name" value="CAP"/>
    <property type="match status" value="1"/>
</dbReference>
<evidence type="ECO:0000259" key="1">
    <source>
        <dbReference type="Pfam" id="PF13946"/>
    </source>
</evidence>
<dbReference type="STRING" id="937218.SAMN06297251_10762"/>
<dbReference type="Pfam" id="PF13946">
    <property type="entry name" value="DUF4214"/>
    <property type="match status" value="1"/>
</dbReference>
<evidence type="ECO:0000313" key="3">
    <source>
        <dbReference type="Proteomes" id="UP000192656"/>
    </source>
</evidence>
<dbReference type="Gene3D" id="1.10.3130.20">
    <property type="entry name" value="Phycobilisome linker domain"/>
    <property type="match status" value="1"/>
</dbReference>
<dbReference type="Proteomes" id="UP000192656">
    <property type="component" value="Unassembled WGS sequence"/>
</dbReference>
<protein>
    <recommendedName>
        <fullName evidence="1">DUF4214 domain-containing protein</fullName>
    </recommendedName>
</protein>
<organism evidence="2 3">
    <name type="scientific">Fulvimarina manganoxydans</name>
    <dbReference type="NCBI Taxonomy" id="937218"/>
    <lineage>
        <taxon>Bacteria</taxon>
        <taxon>Pseudomonadati</taxon>
        <taxon>Pseudomonadota</taxon>
        <taxon>Alphaproteobacteria</taxon>
        <taxon>Hyphomicrobiales</taxon>
        <taxon>Aurantimonadaceae</taxon>
        <taxon>Fulvimarina</taxon>
    </lineage>
</organism>
<accession>A0A1W2BRD2</accession>
<proteinExistence type="predicted"/>
<dbReference type="InterPro" id="IPR038255">
    <property type="entry name" value="PBS_linker_sf"/>
</dbReference>
<feature type="domain" description="DUF4214" evidence="1">
    <location>
        <begin position="294"/>
        <end position="364"/>
    </location>
</feature>
<dbReference type="InterPro" id="IPR035940">
    <property type="entry name" value="CAP_sf"/>
</dbReference>